<keyword evidence="1" id="KW-0812">Transmembrane</keyword>
<keyword evidence="3" id="KW-1185">Reference proteome</keyword>
<protein>
    <recommendedName>
        <fullName evidence="4">DUF1345 domain-containing protein</fullName>
    </recommendedName>
</protein>
<comment type="caution">
    <text evidence="2">The sequence shown here is derived from an EMBL/GenBank/DDBJ whole genome shotgun (WGS) entry which is preliminary data.</text>
</comment>
<feature type="transmembrane region" description="Helical" evidence="1">
    <location>
        <begin position="107"/>
        <end position="130"/>
    </location>
</feature>
<dbReference type="EMBL" id="JBHLSV010000008">
    <property type="protein sequence ID" value="MFC0673974.1"/>
    <property type="molecule type" value="Genomic_DNA"/>
</dbReference>
<feature type="transmembrane region" description="Helical" evidence="1">
    <location>
        <begin position="68"/>
        <end position="87"/>
    </location>
</feature>
<evidence type="ECO:0000313" key="2">
    <source>
        <dbReference type="EMBL" id="MFC0673974.1"/>
    </source>
</evidence>
<reference evidence="2 3" key="1">
    <citation type="submission" date="2024-09" db="EMBL/GenBank/DDBJ databases">
        <authorList>
            <person name="Sun Q."/>
            <person name="Mori K."/>
        </authorList>
    </citation>
    <scope>NUCLEOTIDE SEQUENCE [LARGE SCALE GENOMIC DNA]</scope>
    <source>
        <strain evidence="2 3">CICC 10874</strain>
    </source>
</reference>
<organism evidence="2 3">
    <name type="scientific">Brachybacterium hainanense</name>
    <dbReference type="NCBI Taxonomy" id="1541174"/>
    <lineage>
        <taxon>Bacteria</taxon>
        <taxon>Bacillati</taxon>
        <taxon>Actinomycetota</taxon>
        <taxon>Actinomycetes</taxon>
        <taxon>Micrococcales</taxon>
        <taxon>Dermabacteraceae</taxon>
        <taxon>Brachybacterium</taxon>
    </lineage>
</organism>
<gene>
    <name evidence="2" type="ORF">ACFFF6_08390</name>
</gene>
<dbReference type="RefSeq" id="WP_376979909.1">
    <property type="nucleotide sequence ID" value="NZ_JBHLSV010000008.1"/>
</dbReference>
<evidence type="ECO:0000313" key="3">
    <source>
        <dbReference type="Proteomes" id="UP001589793"/>
    </source>
</evidence>
<feature type="transmembrane region" description="Helical" evidence="1">
    <location>
        <begin position="273"/>
        <end position="294"/>
    </location>
</feature>
<feature type="transmembrane region" description="Helical" evidence="1">
    <location>
        <begin position="190"/>
        <end position="213"/>
    </location>
</feature>
<dbReference type="Proteomes" id="UP001589793">
    <property type="component" value="Unassembled WGS sequence"/>
</dbReference>
<sequence length="295" mass="32014">MSAPVTWARAAGAAARRAAAHLAEQALALRSGWIARSRARRASARGRRFSVRERGLWAWFLPESRRTVVAMLGGLLAYFLLLPLPGFETLRVRGGVEAPRTEVLATIGTLVISVITLYTLISTGLAHWVYSHLDRREFVVLVRLRRAQLAVRWYRWAYGRAGARSEAQQMLATCAIAVIVLLLRPPQIPVALPLVITAGAVVATWISCVVGFAEEYAAEDGDGTALLLPEIPAAERGYEEYLDMAVLVQTTSGPTGPVGLTRRARRAVRAQSVLAHVMSTVIISLAVSVVLTALT</sequence>
<keyword evidence="1" id="KW-1133">Transmembrane helix</keyword>
<accession>A0ABV6RBN1</accession>
<name>A0ABV6RBN1_9MICO</name>
<proteinExistence type="predicted"/>
<keyword evidence="1" id="KW-0472">Membrane</keyword>
<evidence type="ECO:0008006" key="4">
    <source>
        <dbReference type="Google" id="ProtNLM"/>
    </source>
</evidence>
<evidence type="ECO:0000256" key="1">
    <source>
        <dbReference type="SAM" id="Phobius"/>
    </source>
</evidence>